<evidence type="ECO:0000313" key="1">
    <source>
        <dbReference type="EMBL" id="CAB4713614.1"/>
    </source>
</evidence>
<gene>
    <name evidence="1" type="ORF">UFOPK2657_00637</name>
</gene>
<sequence>MRVGLVCTDNRDDHLCLVAVAIWEGWAQWSVGESASKNCCLAWTAFTTEERAWDFSCCVSTLFNVHGEWEEVDAVTHALCGVCCGKNGGLTNLGDNRTLRLQGKFAGFEGECFVGA</sequence>
<dbReference type="EMBL" id="CAEZYG010000099">
    <property type="protein sequence ID" value="CAB4713614.1"/>
    <property type="molecule type" value="Genomic_DNA"/>
</dbReference>
<protein>
    <submittedName>
        <fullName evidence="1">Unannotated protein</fullName>
    </submittedName>
</protein>
<name>A0A6J6R2N9_9ZZZZ</name>
<accession>A0A6J6R2N9</accession>
<proteinExistence type="predicted"/>
<dbReference type="AlphaFoldDB" id="A0A6J6R2N9"/>
<reference evidence="1" key="1">
    <citation type="submission" date="2020-05" db="EMBL/GenBank/DDBJ databases">
        <authorList>
            <person name="Chiriac C."/>
            <person name="Salcher M."/>
            <person name="Ghai R."/>
            <person name="Kavagutti S V."/>
        </authorList>
    </citation>
    <scope>NUCLEOTIDE SEQUENCE</scope>
</reference>
<organism evidence="1">
    <name type="scientific">freshwater metagenome</name>
    <dbReference type="NCBI Taxonomy" id="449393"/>
    <lineage>
        <taxon>unclassified sequences</taxon>
        <taxon>metagenomes</taxon>
        <taxon>ecological metagenomes</taxon>
    </lineage>
</organism>